<dbReference type="GO" id="GO:0000379">
    <property type="term" value="P:tRNA-type intron splice site recognition and cleavage"/>
    <property type="evidence" value="ECO:0007669"/>
    <property type="project" value="UniProtKB-UniRule"/>
</dbReference>
<sequence length="291" mass="33509">MQDDITAQNLPMTNQAQPPVPSEQSPYQSPPAHPIHLPVIDPLSNPEVLVFNLDDIKQLRNKYHILGILIGTLQQYPQQNIFLSVPLKLNIYEVLWLVQYRYAILIDQLSYRNAKLKKLEQKVQGEVKNDNLTENNIMVVKNSESQHDANLAQSFQISIKSYLSTYFKDCDGQSLSQFIYHYKYYKYLQNRGFYINPGLKFGGDLVTYPGDPLRYHSYSMVKFDVVDMYDIIVGGRLATSVKKNLILMELKEEKEGDDSGGDVSVNDEFLERLFEEDNEPMCFSIEWAGFG</sequence>
<dbReference type="RefSeq" id="XP_067549353.1">
    <property type="nucleotide sequence ID" value="XM_067690938.1"/>
</dbReference>
<keyword evidence="10" id="KW-1185">Reference proteome</keyword>
<protein>
    <recommendedName>
        <fullName evidence="4">tRNA-splicing endonuclease subunit Sen34</fullName>
        <ecNumber evidence="4">4.6.1.16</ecNumber>
    </recommendedName>
</protein>
<dbReference type="InterPro" id="IPR006677">
    <property type="entry name" value="tRNA_intron_Endonuc_cat-like"/>
</dbReference>
<feature type="domain" description="tRNA intron endonuclease catalytic" evidence="7">
    <location>
        <begin position="178"/>
        <end position="254"/>
    </location>
</feature>
<feature type="active site" evidence="5">
    <location>
        <position position="216"/>
    </location>
</feature>
<comment type="similarity">
    <text evidence="1 4">Belongs to the tRNA-intron endonuclease family.</text>
</comment>
<proteinExistence type="inferred from homology"/>
<evidence type="ECO:0000256" key="2">
    <source>
        <dbReference type="ARBA" id="ARBA00022694"/>
    </source>
</evidence>
<dbReference type="EMBL" id="JAEOAQ010000002">
    <property type="protein sequence ID" value="KAG5420237.1"/>
    <property type="molecule type" value="Genomic_DNA"/>
</dbReference>
<comment type="function">
    <text evidence="4">Constitutes one of the two catalytic subunit of the tRNA-splicing endonuclease complex, a complex responsible for identification and cleavage of the splice sites in pre-tRNA. It cleaves pre-tRNA at the 5'- and 3'-splice sites to release the intron. The products are an intron and two tRNA half-molecules bearing 2',3'-cyclic phosphate and 5'-OH termini. There are no conserved sequences at the splice sites, but the intron is invariably located at the same site in the gene, placing the splice sites an invariant distance from the constant structural features of the tRNA body.</text>
</comment>
<evidence type="ECO:0000256" key="3">
    <source>
        <dbReference type="ARBA" id="ARBA00023239"/>
    </source>
</evidence>
<keyword evidence="3 4" id="KW-0456">Lyase</keyword>
<dbReference type="EC" id="4.6.1.16" evidence="4"/>
<feature type="active site" evidence="5">
    <location>
        <position position="208"/>
    </location>
</feature>
<evidence type="ECO:0000256" key="1">
    <source>
        <dbReference type="ARBA" id="ARBA00008078"/>
    </source>
</evidence>
<dbReference type="GO" id="GO:0000214">
    <property type="term" value="C:tRNA-intron endonuclease complex"/>
    <property type="evidence" value="ECO:0007669"/>
    <property type="project" value="UniProtKB-UniRule"/>
</dbReference>
<evidence type="ECO:0000259" key="8">
    <source>
        <dbReference type="Pfam" id="PF26577"/>
    </source>
</evidence>
<dbReference type="Proteomes" id="UP000669133">
    <property type="component" value="Unassembled WGS sequence"/>
</dbReference>
<dbReference type="PIRSF" id="PIRSF017250">
    <property type="entry name" value="tRNA_splic_SEN34"/>
    <property type="match status" value="1"/>
</dbReference>
<keyword evidence="2 4" id="KW-0819">tRNA processing</keyword>
<dbReference type="Pfam" id="PF01974">
    <property type="entry name" value="tRNA_int_endo"/>
    <property type="match status" value="1"/>
</dbReference>
<accession>A0A8H7ZE18</accession>
<feature type="domain" description="TSEN34 N-terminal" evidence="8">
    <location>
        <begin position="43"/>
        <end position="107"/>
    </location>
</feature>
<evidence type="ECO:0000256" key="5">
    <source>
        <dbReference type="PIRSR" id="PIRSR017250-50"/>
    </source>
</evidence>
<gene>
    <name evidence="9" type="ORF">I9W82_002117</name>
</gene>
<dbReference type="InterPro" id="IPR016690">
    <property type="entry name" value="TSEN34"/>
</dbReference>
<dbReference type="CDD" id="cd22363">
    <property type="entry name" value="tRNA-intron_lyase_C"/>
    <property type="match status" value="1"/>
</dbReference>
<feature type="region of interest" description="Disordered" evidence="6">
    <location>
        <begin position="1"/>
        <end position="31"/>
    </location>
</feature>
<evidence type="ECO:0000313" key="9">
    <source>
        <dbReference type="EMBL" id="KAG5420237.1"/>
    </source>
</evidence>
<organism evidence="9 10">
    <name type="scientific">Candida metapsilosis</name>
    <dbReference type="NCBI Taxonomy" id="273372"/>
    <lineage>
        <taxon>Eukaryota</taxon>
        <taxon>Fungi</taxon>
        <taxon>Dikarya</taxon>
        <taxon>Ascomycota</taxon>
        <taxon>Saccharomycotina</taxon>
        <taxon>Pichiomycetes</taxon>
        <taxon>Debaryomycetaceae</taxon>
        <taxon>Candida/Lodderomyces clade</taxon>
        <taxon>Candida</taxon>
    </lineage>
</organism>
<dbReference type="InterPro" id="IPR059049">
    <property type="entry name" value="TSEN34_N"/>
</dbReference>
<dbReference type="OrthoDB" id="48041at2759"/>
<feature type="compositionally biased region" description="Polar residues" evidence="6">
    <location>
        <begin position="1"/>
        <end position="27"/>
    </location>
</feature>
<name>A0A8H7ZE18_9ASCO</name>
<comment type="caution">
    <text evidence="9">The sequence shown here is derived from an EMBL/GenBank/DDBJ whole genome shotgun (WGS) entry which is preliminary data.</text>
</comment>
<dbReference type="AlphaFoldDB" id="A0A8H7ZE18"/>
<dbReference type="GO" id="GO:0003676">
    <property type="term" value="F:nucleic acid binding"/>
    <property type="evidence" value="ECO:0007669"/>
    <property type="project" value="InterPro"/>
</dbReference>
<dbReference type="PANTHER" id="PTHR13070">
    <property type="entry name" value="TRNA-SPLICING ENDONUCLEASE SUBUNIT SEN34-RELATED"/>
    <property type="match status" value="1"/>
</dbReference>
<evidence type="ECO:0000256" key="4">
    <source>
        <dbReference type="PIRNR" id="PIRNR017250"/>
    </source>
</evidence>
<dbReference type="GO" id="GO:0000213">
    <property type="term" value="F:tRNA-intron lyase activity"/>
    <property type="evidence" value="ECO:0007669"/>
    <property type="project" value="UniProtKB-UniRule"/>
</dbReference>
<dbReference type="InterPro" id="IPR011856">
    <property type="entry name" value="tRNA_endonuc-like_dom_sf"/>
</dbReference>
<reference evidence="9 10" key="1">
    <citation type="submission" date="2020-12" db="EMBL/GenBank/DDBJ databases">
        <title>Effect of drift, selection, and recombination on the evolution of hybrid genomes in Candida yeast pathogens.</title>
        <authorList>
            <person name="Mixao V."/>
            <person name="Ksiezopolska E."/>
            <person name="Saus E."/>
            <person name="Boekhout T."/>
            <person name="Gacser A."/>
            <person name="Gabaldon T."/>
        </authorList>
    </citation>
    <scope>NUCLEOTIDE SEQUENCE [LARGE SCALE GENOMIC DNA]</scope>
    <source>
        <strain evidence="9 10">BP57</strain>
    </source>
</reference>
<dbReference type="InterPro" id="IPR036167">
    <property type="entry name" value="tRNA_intron_Endo_cat-like_sf"/>
</dbReference>
<dbReference type="PANTHER" id="PTHR13070:SF0">
    <property type="entry name" value="TRNA-SPLICING ENDONUCLEASE SUBUNIT SEN34"/>
    <property type="match status" value="1"/>
</dbReference>
<evidence type="ECO:0000313" key="10">
    <source>
        <dbReference type="Proteomes" id="UP000669133"/>
    </source>
</evidence>
<dbReference type="Gene3D" id="3.40.1350.10">
    <property type="match status" value="1"/>
</dbReference>
<feature type="active site" evidence="5">
    <location>
        <position position="243"/>
    </location>
</feature>
<dbReference type="GeneID" id="93650746"/>
<dbReference type="Pfam" id="PF26577">
    <property type="entry name" value="TSEN34_N"/>
    <property type="match status" value="1"/>
</dbReference>
<evidence type="ECO:0000256" key="6">
    <source>
        <dbReference type="SAM" id="MobiDB-lite"/>
    </source>
</evidence>
<dbReference type="SUPFAM" id="SSF53032">
    <property type="entry name" value="tRNA-intron endonuclease catalytic domain-like"/>
    <property type="match status" value="1"/>
</dbReference>
<evidence type="ECO:0000259" key="7">
    <source>
        <dbReference type="Pfam" id="PF01974"/>
    </source>
</evidence>